<dbReference type="EMBL" id="SMOL01000559">
    <property type="protein sequence ID" value="KAB2606799.1"/>
    <property type="molecule type" value="Genomic_DNA"/>
</dbReference>
<dbReference type="Pfam" id="PF06232">
    <property type="entry name" value="ATS3"/>
    <property type="match status" value="1"/>
</dbReference>
<evidence type="ECO:0000313" key="1">
    <source>
        <dbReference type="EMBL" id="KAB2606799.1"/>
    </source>
</evidence>
<organism evidence="1 2">
    <name type="scientific">Pyrus ussuriensis x Pyrus communis</name>
    <dbReference type="NCBI Taxonomy" id="2448454"/>
    <lineage>
        <taxon>Eukaryota</taxon>
        <taxon>Viridiplantae</taxon>
        <taxon>Streptophyta</taxon>
        <taxon>Embryophyta</taxon>
        <taxon>Tracheophyta</taxon>
        <taxon>Spermatophyta</taxon>
        <taxon>Magnoliopsida</taxon>
        <taxon>eudicotyledons</taxon>
        <taxon>Gunneridae</taxon>
        <taxon>Pentapetalae</taxon>
        <taxon>rosids</taxon>
        <taxon>fabids</taxon>
        <taxon>Rosales</taxon>
        <taxon>Rosaceae</taxon>
        <taxon>Amygdaloideae</taxon>
        <taxon>Maleae</taxon>
        <taxon>Pyrus</taxon>
    </lineage>
</organism>
<dbReference type="PANTHER" id="PTHR31718:SF30">
    <property type="entry name" value="EMBRYO-SPECIFIC PROTEIN ATS3A-LIKE"/>
    <property type="match status" value="1"/>
</dbReference>
<sequence length="241" mass="27443">MPFLACQSNNTKRWSGLYKLHTYTLRELILIRLLANDLICSSILEGQHKATKNCRPSFLICCVLLIALLAGGESENCTYAVIITIETTCIKGAGTSNHISLRFGDTNSNDIVVHHLNPKHIRRVDPIEPDHLDDVPRKPFQACVVDEFQVKGRCVDSPVCYLHLKLSGTDDWRPGFAQIHVLEGSHSHLNSNYFYFRRYLPRLVWHGLDVCDHKEVTPFGIKHKRKVFAKKPVMTKLGRMP</sequence>
<dbReference type="Proteomes" id="UP000327157">
    <property type="component" value="Chromosome 11"/>
</dbReference>
<dbReference type="InterPro" id="IPR010417">
    <property type="entry name" value="Embryo-specific_ATS3"/>
</dbReference>
<reference evidence="1 2" key="3">
    <citation type="submission" date="2019-11" db="EMBL/GenBank/DDBJ databases">
        <title>A de novo genome assembly of a pear dwarfing rootstock.</title>
        <authorList>
            <person name="Wang F."/>
            <person name="Wang J."/>
            <person name="Li S."/>
            <person name="Zhang Y."/>
            <person name="Fang M."/>
            <person name="Ma L."/>
            <person name="Zhao Y."/>
            <person name="Jiang S."/>
        </authorList>
    </citation>
    <scope>NUCLEOTIDE SEQUENCE [LARGE SCALE GENOMIC DNA]</scope>
    <source>
        <strain evidence="1">S2</strain>
        <tissue evidence="1">Leaf</tissue>
    </source>
</reference>
<accession>A0A5N5FUM1</accession>
<comment type="caution">
    <text evidence="1">The sequence shown here is derived from an EMBL/GenBank/DDBJ whole genome shotgun (WGS) entry which is preliminary data.</text>
</comment>
<protein>
    <recommendedName>
        <fullName evidence="3">Embryo-specific protein ATS3A-like</fullName>
    </recommendedName>
</protein>
<dbReference type="OrthoDB" id="1920702at2759"/>
<proteinExistence type="predicted"/>
<evidence type="ECO:0008006" key="3">
    <source>
        <dbReference type="Google" id="ProtNLM"/>
    </source>
</evidence>
<gene>
    <name evidence="1" type="ORF">D8674_006516</name>
</gene>
<name>A0A5N5FUM1_9ROSA</name>
<dbReference type="InterPro" id="IPR036392">
    <property type="entry name" value="PLAT/LH2_dom_sf"/>
</dbReference>
<keyword evidence="2" id="KW-1185">Reference proteome</keyword>
<evidence type="ECO:0000313" key="2">
    <source>
        <dbReference type="Proteomes" id="UP000327157"/>
    </source>
</evidence>
<dbReference type="SUPFAM" id="SSF49723">
    <property type="entry name" value="Lipase/lipooxygenase domain (PLAT/LH2 domain)"/>
    <property type="match status" value="1"/>
</dbReference>
<dbReference type="PANTHER" id="PTHR31718">
    <property type="entry name" value="PLAT DOMAIN-CONTAINING PROTEIN"/>
    <property type="match status" value="1"/>
</dbReference>
<reference evidence="1 2" key="1">
    <citation type="submission" date="2019-09" db="EMBL/GenBank/DDBJ databases">
        <authorList>
            <person name="Ou C."/>
        </authorList>
    </citation>
    <scope>NUCLEOTIDE SEQUENCE [LARGE SCALE GENOMIC DNA]</scope>
    <source>
        <strain evidence="1">S2</strain>
        <tissue evidence="1">Leaf</tissue>
    </source>
</reference>
<dbReference type="AlphaFoldDB" id="A0A5N5FUM1"/>
<reference evidence="2" key="2">
    <citation type="submission" date="2019-10" db="EMBL/GenBank/DDBJ databases">
        <title>A de novo genome assembly of a pear dwarfing rootstock.</title>
        <authorList>
            <person name="Wang F."/>
            <person name="Wang J."/>
            <person name="Li S."/>
            <person name="Zhang Y."/>
            <person name="Fang M."/>
            <person name="Ma L."/>
            <person name="Zhao Y."/>
            <person name="Jiang S."/>
        </authorList>
    </citation>
    <scope>NUCLEOTIDE SEQUENCE [LARGE SCALE GENOMIC DNA]</scope>
</reference>